<protein>
    <submittedName>
        <fullName evidence="2">WAT1-related protein At1g43650 isoform X1</fullName>
    </submittedName>
</protein>
<reference evidence="2" key="2">
    <citation type="submission" date="2025-08" db="UniProtKB">
        <authorList>
            <consortium name="RefSeq"/>
        </authorList>
    </citation>
    <scope>IDENTIFICATION</scope>
    <source>
        <tissue evidence="2">Leaf</tissue>
    </source>
</reference>
<gene>
    <name evidence="2" type="primary">LOC107812328</name>
</gene>
<organism evidence="1 2">
    <name type="scientific">Nicotiana tabacum</name>
    <name type="common">Common tobacco</name>
    <dbReference type="NCBI Taxonomy" id="4097"/>
    <lineage>
        <taxon>Eukaryota</taxon>
        <taxon>Viridiplantae</taxon>
        <taxon>Streptophyta</taxon>
        <taxon>Embryophyta</taxon>
        <taxon>Tracheophyta</taxon>
        <taxon>Spermatophyta</taxon>
        <taxon>Magnoliopsida</taxon>
        <taxon>eudicotyledons</taxon>
        <taxon>Gunneridae</taxon>
        <taxon>Pentapetalae</taxon>
        <taxon>asterids</taxon>
        <taxon>lamiids</taxon>
        <taxon>Solanales</taxon>
        <taxon>Solanaceae</taxon>
        <taxon>Nicotianoideae</taxon>
        <taxon>Nicotianeae</taxon>
        <taxon>Nicotiana</taxon>
    </lineage>
</organism>
<dbReference type="RefSeq" id="XP_075082537.1">
    <property type="nucleotide sequence ID" value="XM_075226436.1"/>
</dbReference>
<evidence type="ECO:0000313" key="1">
    <source>
        <dbReference type="Proteomes" id="UP000790787"/>
    </source>
</evidence>
<sequence length="511" mass="57229">MRKMNEKIITLFSKGVFCDVFFLSAHVSLMCASMGKRARIPSQKALVAQASSSLVTTNQGRKGNQNKFDVVVNQSPRGKENTQLEEQLTEEETESHVKMQEEWVKMVQSPTSSRKLSWAEVVEAAEETVAKRPIWDNFDIGKISNAGFKLGYIAPETHVLHQRVVPLQPYSMALFSKAAISEGMNPYVFVTYRQAFAVLALAPLAAFFERKTAVPLSYNILFKILLMSFLSTLSLNLYYFSIHYTTATFAAATTNIIPSITFVMAIILRVETLSIKQSHGMAKVLGSSICVSGALVFALVKGPHLNFMNWSMGNTKGTHSSNFHYTLKEEWIKGSLVMLLANITWSLWLILHVPIIKQYSAKLRLATLYCLFSCIQSSVWAMAMERNISAWKLKWDINLFSVAYCKTLQGVIVTGITYWLQLWAVEKKGPVFTAMFTPLSLIITAIVSAFLWKETLYMGSVCGGILLVGGLYLVLWGKNREAERKVNKDQILETKEGTTVECITLHSTSVI</sequence>
<accession>A0AC58SC31</accession>
<reference evidence="1" key="1">
    <citation type="journal article" date="2014" name="Nat. Commun.">
        <title>The tobacco genome sequence and its comparison with those of tomato and potato.</title>
        <authorList>
            <person name="Sierro N."/>
            <person name="Battey J.N."/>
            <person name="Ouadi S."/>
            <person name="Bakaher N."/>
            <person name="Bovet L."/>
            <person name="Willig A."/>
            <person name="Goepfert S."/>
            <person name="Peitsch M.C."/>
            <person name="Ivanov N.V."/>
        </authorList>
    </citation>
    <scope>NUCLEOTIDE SEQUENCE [LARGE SCALE GENOMIC DNA]</scope>
</reference>
<evidence type="ECO:0000313" key="2">
    <source>
        <dbReference type="RefSeq" id="XP_075082537.1"/>
    </source>
</evidence>
<proteinExistence type="predicted"/>
<dbReference type="Proteomes" id="UP000790787">
    <property type="component" value="Chromosome 12"/>
</dbReference>
<name>A0AC58SC31_TOBAC</name>
<keyword evidence="1" id="KW-1185">Reference proteome</keyword>